<name>A0A545SZ67_9PROT</name>
<protein>
    <submittedName>
        <fullName evidence="2">Helix-turn-helix transcriptional regulator</fullName>
    </submittedName>
</protein>
<dbReference type="CDD" id="cd00093">
    <property type="entry name" value="HTH_XRE"/>
    <property type="match status" value="1"/>
</dbReference>
<comment type="caution">
    <text evidence="2">The sequence shown here is derived from an EMBL/GenBank/DDBJ whole genome shotgun (WGS) entry which is preliminary data.</text>
</comment>
<dbReference type="Gene3D" id="1.10.260.40">
    <property type="entry name" value="lambda repressor-like DNA-binding domains"/>
    <property type="match status" value="1"/>
</dbReference>
<dbReference type="SMART" id="SM00530">
    <property type="entry name" value="HTH_XRE"/>
    <property type="match status" value="1"/>
</dbReference>
<dbReference type="InterPro" id="IPR010982">
    <property type="entry name" value="Lambda_DNA-bd_dom_sf"/>
</dbReference>
<evidence type="ECO:0000259" key="1">
    <source>
        <dbReference type="PROSITE" id="PS50943"/>
    </source>
</evidence>
<dbReference type="AlphaFoldDB" id="A0A545SZ67"/>
<dbReference type="SUPFAM" id="SSF47413">
    <property type="entry name" value="lambda repressor-like DNA-binding domains"/>
    <property type="match status" value="1"/>
</dbReference>
<dbReference type="Proteomes" id="UP000315252">
    <property type="component" value="Unassembled WGS sequence"/>
</dbReference>
<dbReference type="PROSITE" id="PS50943">
    <property type="entry name" value="HTH_CROC1"/>
    <property type="match status" value="1"/>
</dbReference>
<gene>
    <name evidence="2" type="ORF">FKG95_28215</name>
</gene>
<accession>A0A545SZ67</accession>
<evidence type="ECO:0000313" key="3">
    <source>
        <dbReference type="Proteomes" id="UP000315252"/>
    </source>
</evidence>
<evidence type="ECO:0000313" key="2">
    <source>
        <dbReference type="EMBL" id="TQV70265.1"/>
    </source>
</evidence>
<dbReference type="Pfam" id="PF01381">
    <property type="entry name" value="HTH_3"/>
    <property type="match status" value="1"/>
</dbReference>
<proteinExistence type="predicted"/>
<keyword evidence="3" id="KW-1185">Reference proteome</keyword>
<dbReference type="InterPro" id="IPR001387">
    <property type="entry name" value="Cro/C1-type_HTH"/>
</dbReference>
<dbReference type="OrthoDB" id="7205244at2"/>
<reference evidence="2 3" key="1">
    <citation type="submission" date="2019-06" db="EMBL/GenBank/DDBJ databases">
        <title>Whole genome sequence for Rhodospirillaceae sp. R148.</title>
        <authorList>
            <person name="Wang G."/>
        </authorList>
    </citation>
    <scope>NUCLEOTIDE SEQUENCE [LARGE SCALE GENOMIC DNA]</scope>
    <source>
        <strain evidence="2 3">R148</strain>
    </source>
</reference>
<feature type="domain" description="HTH cro/C1-type" evidence="1">
    <location>
        <begin position="18"/>
        <end position="72"/>
    </location>
</feature>
<dbReference type="GO" id="GO:0003677">
    <property type="term" value="F:DNA binding"/>
    <property type="evidence" value="ECO:0007669"/>
    <property type="project" value="InterPro"/>
</dbReference>
<dbReference type="EMBL" id="VHSH01000018">
    <property type="protein sequence ID" value="TQV70265.1"/>
    <property type="molecule type" value="Genomic_DNA"/>
</dbReference>
<dbReference type="RefSeq" id="WP_142899816.1">
    <property type="nucleotide sequence ID" value="NZ_ML660069.1"/>
</dbReference>
<organism evidence="2 3">
    <name type="scientific">Denitrobaculum tricleocarpae</name>
    <dbReference type="NCBI Taxonomy" id="2591009"/>
    <lineage>
        <taxon>Bacteria</taxon>
        <taxon>Pseudomonadati</taxon>
        <taxon>Pseudomonadota</taxon>
        <taxon>Alphaproteobacteria</taxon>
        <taxon>Rhodospirillales</taxon>
        <taxon>Rhodospirillaceae</taxon>
        <taxon>Denitrobaculum</taxon>
    </lineage>
</organism>
<sequence>MDSSQKNKILNQFVARRLVQYRIHNGMSQERLAKHLGVTPERIRRVESGAQHLEAISLYAACEVFGTSMAAFFKCYKGFEEQYQSRARSSSASAACR</sequence>